<keyword evidence="4 9" id="KW-0812">Transmembrane</keyword>
<dbReference type="AlphaFoldDB" id="A0AAD7ZDD9"/>
<dbReference type="Proteomes" id="UP001233999">
    <property type="component" value="Unassembled WGS sequence"/>
</dbReference>
<evidence type="ECO:0000256" key="9">
    <source>
        <dbReference type="SAM" id="Phobius"/>
    </source>
</evidence>
<keyword evidence="7" id="KW-0675">Receptor</keyword>
<dbReference type="PANTHER" id="PTHR42643">
    <property type="entry name" value="IONOTROPIC RECEPTOR 20A-RELATED"/>
    <property type="match status" value="1"/>
</dbReference>
<feature type="transmembrane region" description="Helical" evidence="9">
    <location>
        <begin position="42"/>
        <end position="67"/>
    </location>
</feature>
<comment type="subcellular location">
    <subcellularLocation>
        <location evidence="1">Cell membrane</location>
        <topology evidence="1">Multi-pass membrane protein</topology>
    </subcellularLocation>
</comment>
<comment type="similarity">
    <text evidence="2">Belongs to the glutamate-gated ion channel (TC 1.A.10.1) family.</text>
</comment>
<reference evidence="11" key="1">
    <citation type="journal article" date="2023" name="IScience">
        <title>Live-bearing cockroach genome reveals convergent evolutionary mechanisms linked to viviparity in insects and beyond.</title>
        <authorList>
            <person name="Fouks B."/>
            <person name="Harrison M.C."/>
            <person name="Mikhailova A.A."/>
            <person name="Marchal E."/>
            <person name="English S."/>
            <person name="Carruthers M."/>
            <person name="Jennings E.C."/>
            <person name="Chiamaka E.L."/>
            <person name="Frigard R.A."/>
            <person name="Pippel M."/>
            <person name="Attardo G.M."/>
            <person name="Benoit J.B."/>
            <person name="Bornberg-Bauer E."/>
            <person name="Tobe S.S."/>
        </authorList>
    </citation>
    <scope>NUCLEOTIDE SEQUENCE</scope>
    <source>
        <strain evidence="11">Stay&amp;Tobe</strain>
    </source>
</reference>
<dbReference type="PANTHER" id="PTHR42643:SF24">
    <property type="entry name" value="IONOTROPIC RECEPTOR 60A"/>
    <property type="match status" value="1"/>
</dbReference>
<dbReference type="InterPro" id="IPR052192">
    <property type="entry name" value="Insect_Ionotropic_Sensory_Rcpt"/>
</dbReference>
<keyword evidence="3" id="KW-1003">Cell membrane</keyword>
<name>A0AAD7ZDD9_DIPPU</name>
<evidence type="ECO:0000256" key="8">
    <source>
        <dbReference type="ARBA" id="ARBA00023180"/>
    </source>
</evidence>
<sequence length="331" mass="38699">MLQICSMWLPDPPRRGVKHSTPWSRQKGTFMAPKPQPLPRALLLYLALQFWTWVILLITLLSFNLILHGTAKLLPLSSHYQNIHNCFVDSFRILMLNSPPKLPRQVALRYLLTAWSFFSLLTTTVYSSGFTSLLTSPIYSDPIDTIQNLLNQNIYWGEQSRWLEGHIRNSKNTELQEFGNKFMLENSQADRERRILQGHYAVFCKVLSDSFVTESEKLSPEARQNLRVMEEPVFTFYVGIGMRENSPYTSYFDSTITRLEQGGLIDFWQQLIIYRLGYRYMNTFFTLQNDVIQRRPLSLNSVQGSFYLLATGWVITNIVFLFEIVIKYFKK</sequence>
<dbReference type="Gene3D" id="1.10.287.70">
    <property type="match status" value="1"/>
</dbReference>
<evidence type="ECO:0000313" key="11">
    <source>
        <dbReference type="EMBL" id="KAJ9578272.1"/>
    </source>
</evidence>
<dbReference type="GO" id="GO:0050906">
    <property type="term" value="P:detection of stimulus involved in sensory perception"/>
    <property type="evidence" value="ECO:0007669"/>
    <property type="project" value="UniProtKB-ARBA"/>
</dbReference>
<feature type="transmembrane region" description="Helical" evidence="9">
    <location>
        <begin position="306"/>
        <end position="326"/>
    </location>
</feature>
<evidence type="ECO:0000313" key="12">
    <source>
        <dbReference type="Proteomes" id="UP001233999"/>
    </source>
</evidence>
<feature type="domain" description="Ionotropic glutamate receptor C-terminal" evidence="10">
    <location>
        <begin position="49"/>
        <end position="312"/>
    </location>
</feature>
<keyword evidence="8" id="KW-0325">Glycoprotein</keyword>
<keyword evidence="12" id="KW-1185">Reference proteome</keyword>
<gene>
    <name evidence="11" type="ORF">L9F63_005493</name>
</gene>
<keyword evidence="6 9" id="KW-0472">Membrane</keyword>
<reference evidence="11" key="2">
    <citation type="submission" date="2023-05" db="EMBL/GenBank/DDBJ databases">
        <authorList>
            <person name="Fouks B."/>
        </authorList>
    </citation>
    <scope>NUCLEOTIDE SEQUENCE</scope>
    <source>
        <strain evidence="11">Stay&amp;Tobe</strain>
        <tissue evidence="11">Testes</tissue>
    </source>
</reference>
<evidence type="ECO:0000256" key="5">
    <source>
        <dbReference type="ARBA" id="ARBA00022989"/>
    </source>
</evidence>
<keyword evidence="5 9" id="KW-1133">Transmembrane helix</keyword>
<comment type="caution">
    <text evidence="11">The sequence shown here is derived from an EMBL/GenBank/DDBJ whole genome shotgun (WGS) entry which is preliminary data.</text>
</comment>
<dbReference type="Pfam" id="PF00060">
    <property type="entry name" value="Lig_chan"/>
    <property type="match status" value="1"/>
</dbReference>
<dbReference type="InterPro" id="IPR001320">
    <property type="entry name" value="Iontro_rcpt_C"/>
</dbReference>
<evidence type="ECO:0000256" key="7">
    <source>
        <dbReference type="ARBA" id="ARBA00023170"/>
    </source>
</evidence>
<evidence type="ECO:0000259" key="10">
    <source>
        <dbReference type="Pfam" id="PF00060"/>
    </source>
</evidence>
<dbReference type="GO" id="GO:0015276">
    <property type="term" value="F:ligand-gated monoatomic ion channel activity"/>
    <property type="evidence" value="ECO:0007669"/>
    <property type="project" value="InterPro"/>
</dbReference>
<dbReference type="GO" id="GO:0005886">
    <property type="term" value="C:plasma membrane"/>
    <property type="evidence" value="ECO:0007669"/>
    <property type="project" value="UniProtKB-SubCell"/>
</dbReference>
<evidence type="ECO:0000256" key="3">
    <source>
        <dbReference type="ARBA" id="ARBA00022475"/>
    </source>
</evidence>
<dbReference type="EMBL" id="JASPKZ010008895">
    <property type="protein sequence ID" value="KAJ9578272.1"/>
    <property type="molecule type" value="Genomic_DNA"/>
</dbReference>
<evidence type="ECO:0000256" key="1">
    <source>
        <dbReference type="ARBA" id="ARBA00004651"/>
    </source>
</evidence>
<proteinExistence type="inferred from homology"/>
<evidence type="ECO:0000256" key="4">
    <source>
        <dbReference type="ARBA" id="ARBA00022692"/>
    </source>
</evidence>
<dbReference type="SUPFAM" id="SSF53850">
    <property type="entry name" value="Periplasmic binding protein-like II"/>
    <property type="match status" value="1"/>
</dbReference>
<accession>A0AAD7ZDD9</accession>
<organism evidence="11 12">
    <name type="scientific">Diploptera punctata</name>
    <name type="common">Pacific beetle cockroach</name>
    <dbReference type="NCBI Taxonomy" id="6984"/>
    <lineage>
        <taxon>Eukaryota</taxon>
        <taxon>Metazoa</taxon>
        <taxon>Ecdysozoa</taxon>
        <taxon>Arthropoda</taxon>
        <taxon>Hexapoda</taxon>
        <taxon>Insecta</taxon>
        <taxon>Pterygota</taxon>
        <taxon>Neoptera</taxon>
        <taxon>Polyneoptera</taxon>
        <taxon>Dictyoptera</taxon>
        <taxon>Blattodea</taxon>
        <taxon>Blaberoidea</taxon>
        <taxon>Blaberidae</taxon>
        <taxon>Diplopterinae</taxon>
        <taxon>Diploptera</taxon>
    </lineage>
</organism>
<evidence type="ECO:0000256" key="6">
    <source>
        <dbReference type="ARBA" id="ARBA00023136"/>
    </source>
</evidence>
<evidence type="ECO:0000256" key="2">
    <source>
        <dbReference type="ARBA" id="ARBA00008685"/>
    </source>
</evidence>
<protein>
    <recommendedName>
        <fullName evidence="10">Ionotropic glutamate receptor C-terminal domain-containing protein</fullName>
    </recommendedName>
</protein>